<proteinExistence type="predicted"/>
<dbReference type="AlphaFoldDB" id="C9XUN1"/>
<accession>C9XUN1</accession>
<dbReference type="Proteomes" id="UP000002069">
    <property type="component" value="Chromosome"/>
</dbReference>
<evidence type="ECO:0000313" key="2">
    <source>
        <dbReference type="EMBL" id="CBA31737.1"/>
    </source>
</evidence>
<keyword evidence="1" id="KW-0472">Membrane</keyword>
<reference evidence="3" key="2">
    <citation type="journal article" date="2011" name="J. Bacteriol.">
        <title>Complete genome sequence of Cronobacter turicensis LMG 23827, a food-borne pathogen causing deaths in neonates.</title>
        <authorList>
            <person name="Stephan R."/>
            <person name="Lehner A."/>
            <person name="Tischler P."/>
            <person name="Rattei T."/>
        </authorList>
    </citation>
    <scope>NUCLEOTIDE SEQUENCE [LARGE SCALE GENOMIC DNA]</scope>
    <source>
        <strain evidence="3">DSM 18703 / CCUG 55852 / LMG 23827 / z3032</strain>
    </source>
</reference>
<reference evidence="2 3" key="1">
    <citation type="journal article" date="2010" name="J. Bacteriol.">
        <title>Complete Genome Sequence of Cronobacter turicensis LMG 23827, a foodborne pathogen causing deaths in neonates.</title>
        <authorList>
            <person name="Stephan R."/>
            <person name="Lehner A."/>
            <person name="Tischler P."/>
            <person name="Rattei T."/>
        </authorList>
    </citation>
    <scope>NUCLEOTIDE SEQUENCE [LARGE SCALE GENOMIC DNA]</scope>
    <source>
        <strain evidence="3">DSM 18703 / CCUG 55852 / LMG 23827 / z3032</strain>
    </source>
</reference>
<keyword evidence="3" id="KW-1185">Reference proteome</keyword>
<name>C9XUN1_CROTZ</name>
<gene>
    <name evidence="2" type="ordered locus">Ctu_25670</name>
</gene>
<dbReference type="KEGG" id="ctu:CTU_25670"/>
<protein>
    <submittedName>
        <fullName evidence="2">Uncharacterized protein</fullName>
    </submittedName>
</protein>
<organism evidence="2 3">
    <name type="scientific">Cronobacter turicensis (strain DSM 18703 / CCUG 55852 / LMG 23827 / z3032)</name>
    <dbReference type="NCBI Taxonomy" id="693216"/>
    <lineage>
        <taxon>Bacteria</taxon>
        <taxon>Pseudomonadati</taxon>
        <taxon>Pseudomonadota</taxon>
        <taxon>Gammaproteobacteria</taxon>
        <taxon>Enterobacterales</taxon>
        <taxon>Enterobacteriaceae</taxon>
        <taxon>Cronobacter</taxon>
    </lineage>
</organism>
<dbReference type="EMBL" id="FN543093">
    <property type="protein sequence ID" value="CBA31737.1"/>
    <property type="molecule type" value="Genomic_DNA"/>
</dbReference>
<evidence type="ECO:0000313" key="3">
    <source>
        <dbReference type="Proteomes" id="UP000002069"/>
    </source>
</evidence>
<sequence length="48" mass="5642">MIHFIRNNNQVIFRNFVAMTPVILCIMRRIFSLNAVHGYISLGVFMSR</sequence>
<dbReference type="HOGENOM" id="CLU_3157786_0_0_6"/>
<keyword evidence="1" id="KW-0812">Transmembrane</keyword>
<keyword evidence="1" id="KW-1133">Transmembrane helix</keyword>
<feature type="transmembrane region" description="Helical" evidence="1">
    <location>
        <begin position="12"/>
        <end position="31"/>
    </location>
</feature>
<evidence type="ECO:0000256" key="1">
    <source>
        <dbReference type="SAM" id="Phobius"/>
    </source>
</evidence>